<dbReference type="RefSeq" id="WP_025081194.1">
    <property type="nucleotide sequence ID" value="NZ_AZGI01000023.1"/>
</dbReference>
<dbReference type="OrthoDB" id="2320428at2"/>
<dbReference type="InterPro" id="IPR010982">
    <property type="entry name" value="Lambda_DNA-bd_dom_sf"/>
</dbReference>
<evidence type="ECO:0000313" key="3">
    <source>
        <dbReference type="Proteomes" id="UP000051223"/>
    </source>
</evidence>
<evidence type="ECO:0000259" key="1">
    <source>
        <dbReference type="PROSITE" id="PS50943"/>
    </source>
</evidence>
<dbReference type="STRING" id="1423754.FC39_GL000686"/>
<dbReference type="GO" id="GO:0003677">
    <property type="term" value="F:DNA binding"/>
    <property type="evidence" value="ECO:0007669"/>
    <property type="project" value="InterPro"/>
</dbReference>
<feature type="domain" description="HTH cro/C1-type" evidence="1">
    <location>
        <begin position="7"/>
        <end position="60"/>
    </location>
</feature>
<dbReference type="InterPro" id="IPR011990">
    <property type="entry name" value="TPR-like_helical_dom_sf"/>
</dbReference>
<dbReference type="Pfam" id="PF01381">
    <property type="entry name" value="HTH_3"/>
    <property type="match status" value="1"/>
</dbReference>
<dbReference type="EMBL" id="AZGI01000023">
    <property type="protein sequence ID" value="KRM40362.1"/>
    <property type="molecule type" value="Genomic_DNA"/>
</dbReference>
<dbReference type="SUPFAM" id="SSF47413">
    <property type="entry name" value="lambda repressor-like DNA-binding domains"/>
    <property type="match status" value="1"/>
</dbReference>
<dbReference type="PANTHER" id="PTHR37038">
    <property type="entry name" value="TRANSCRIPTIONAL REGULATOR-RELATED"/>
    <property type="match status" value="1"/>
</dbReference>
<dbReference type="Gene3D" id="1.25.40.10">
    <property type="entry name" value="Tetratricopeptide repeat domain"/>
    <property type="match status" value="1"/>
</dbReference>
<dbReference type="PATRIC" id="fig|1423754.3.peg.707"/>
<dbReference type="CDD" id="cd00093">
    <property type="entry name" value="HTH_XRE"/>
    <property type="match status" value="1"/>
</dbReference>
<protein>
    <submittedName>
        <fullName evidence="2">Transcriptional regulator</fullName>
    </submittedName>
</protein>
<gene>
    <name evidence="2" type="ORF">FC39_GL000686</name>
</gene>
<name>A0A0R1YDG5_9LACO</name>
<reference evidence="2 3" key="1">
    <citation type="journal article" date="2015" name="Genome Announc.">
        <title>Expanding the biotechnology potential of lactobacilli through comparative genomics of 213 strains and associated genera.</title>
        <authorList>
            <person name="Sun Z."/>
            <person name="Harris H.M."/>
            <person name="McCann A."/>
            <person name="Guo C."/>
            <person name="Argimon S."/>
            <person name="Zhang W."/>
            <person name="Yang X."/>
            <person name="Jeffery I.B."/>
            <person name="Cooney J.C."/>
            <person name="Kagawa T.F."/>
            <person name="Liu W."/>
            <person name="Song Y."/>
            <person name="Salvetti E."/>
            <person name="Wrobel A."/>
            <person name="Rasinkangas P."/>
            <person name="Parkhill J."/>
            <person name="Rea M.C."/>
            <person name="O'Sullivan O."/>
            <person name="Ritari J."/>
            <person name="Douillard F.P."/>
            <person name="Paul Ross R."/>
            <person name="Yang R."/>
            <person name="Briner A.E."/>
            <person name="Felis G.E."/>
            <person name="de Vos W.M."/>
            <person name="Barrangou R."/>
            <person name="Klaenhammer T.R."/>
            <person name="Caufield P.W."/>
            <person name="Cui Y."/>
            <person name="Zhang H."/>
            <person name="O'Toole P.W."/>
        </authorList>
    </citation>
    <scope>NUCLEOTIDE SEQUENCE [LARGE SCALE GENOMIC DNA]</scope>
    <source>
        <strain evidence="2 3">DSM 5661</strain>
    </source>
</reference>
<organism evidence="2 3">
    <name type="scientific">Lactobacillus hamsteri DSM 5661 = JCM 6256</name>
    <dbReference type="NCBI Taxonomy" id="1423754"/>
    <lineage>
        <taxon>Bacteria</taxon>
        <taxon>Bacillati</taxon>
        <taxon>Bacillota</taxon>
        <taxon>Bacilli</taxon>
        <taxon>Lactobacillales</taxon>
        <taxon>Lactobacillaceae</taxon>
        <taxon>Lactobacillus</taxon>
    </lineage>
</organism>
<dbReference type="Proteomes" id="UP000051223">
    <property type="component" value="Unassembled WGS sequence"/>
</dbReference>
<dbReference type="InterPro" id="IPR053163">
    <property type="entry name" value="HTH-type_regulator_Rgg"/>
</dbReference>
<dbReference type="PROSITE" id="PS50943">
    <property type="entry name" value="HTH_CROC1"/>
    <property type="match status" value="1"/>
</dbReference>
<dbReference type="SMART" id="SM00530">
    <property type="entry name" value="HTH_XRE"/>
    <property type="match status" value="1"/>
</dbReference>
<accession>A0A0R1YDG5</accession>
<dbReference type="AlphaFoldDB" id="A0A0R1YDG5"/>
<proteinExistence type="predicted"/>
<dbReference type="InterPro" id="IPR001387">
    <property type="entry name" value="Cro/C1-type_HTH"/>
</dbReference>
<keyword evidence="3" id="KW-1185">Reference proteome</keyword>
<comment type="caution">
    <text evidence="2">The sequence shown here is derived from an EMBL/GenBank/DDBJ whole genome shotgun (WGS) entry which is preliminary data.</text>
</comment>
<evidence type="ECO:0000313" key="2">
    <source>
        <dbReference type="EMBL" id="KRM40362.1"/>
    </source>
</evidence>
<sequence>MTIGEQLKKTRTLLGLTQTQMCSGIVTESFYSRVERGLSEINATDLFKILNEHHVSLYDFFEVFEDVRPLQQVIEHEAITAFNNHNLSALKRLDKNNKVTNHKLKLVIRLMISVLTNSVDKIPVDLQVEMKHNILQIGNWNEAALWELAISMSLYDFDEMKLLIDSAFSSFHQVNITDEYLLAISNVAINYLAICYKNKDLQECTKAIQFINKLPLNSTITMSKIIAKYYQALIDNDKERAEGIIKLLKQSGYSNYVKNFPQLSK</sequence>
<dbReference type="eggNOG" id="ENOG50309TC">
    <property type="taxonomic scope" value="Bacteria"/>
</dbReference>